<name>X1LYA3_9ZZZZ</name>
<evidence type="ECO:0000313" key="1">
    <source>
        <dbReference type="EMBL" id="GAH99098.1"/>
    </source>
</evidence>
<organism evidence="1">
    <name type="scientific">marine sediment metagenome</name>
    <dbReference type="NCBI Taxonomy" id="412755"/>
    <lineage>
        <taxon>unclassified sequences</taxon>
        <taxon>metagenomes</taxon>
        <taxon>ecological metagenomes</taxon>
    </lineage>
</organism>
<sequence length="214" mass="25014">MREQEVVDFDRFGTSLEERKNNLERGRMMQVYDKDYFLKDKPVWLKDLFEKIDNFCVSGIQAGVKNTFLNTYVRYSFNNLMFCKIKSKSESLKIYLKLRYSEIEDPPKWLRDYSKVSRQTWVEICIREEDIVSGETILFDMVLGLIKKSFDRVMKLPGLSKASTGKPVKTSPSFVDPTKFKVEVEISNDGFVHFGIRIHKSQAPKIVEKLLGLE</sequence>
<comment type="caution">
    <text evidence="1">The sequence shown here is derived from an EMBL/GenBank/DDBJ whole genome shotgun (WGS) entry which is preliminary data.</text>
</comment>
<protein>
    <recommendedName>
        <fullName evidence="2">DUF5655 domain-containing protein</fullName>
    </recommendedName>
</protein>
<accession>X1LYA3</accession>
<dbReference type="EMBL" id="BARV01000492">
    <property type="protein sequence ID" value="GAH99098.1"/>
    <property type="molecule type" value="Genomic_DNA"/>
</dbReference>
<reference evidence="1" key="1">
    <citation type="journal article" date="2014" name="Front. Microbiol.">
        <title>High frequency of phylogenetically diverse reductive dehalogenase-homologous genes in deep subseafloor sedimentary metagenomes.</title>
        <authorList>
            <person name="Kawai M."/>
            <person name="Futagami T."/>
            <person name="Toyoda A."/>
            <person name="Takaki Y."/>
            <person name="Nishi S."/>
            <person name="Hori S."/>
            <person name="Arai W."/>
            <person name="Tsubouchi T."/>
            <person name="Morono Y."/>
            <person name="Uchiyama I."/>
            <person name="Ito T."/>
            <person name="Fujiyama A."/>
            <person name="Inagaki F."/>
            <person name="Takami H."/>
        </authorList>
    </citation>
    <scope>NUCLEOTIDE SEQUENCE</scope>
    <source>
        <strain evidence="1">Expedition CK06-06</strain>
    </source>
</reference>
<gene>
    <name evidence="1" type="ORF">S06H3_01843</name>
</gene>
<evidence type="ECO:0008006" key="2">
    <source>
        <dbReference type="Google" id="ProtNLM"/>
    </source>
</evidence>
<proteinExistence type="predicted"/>
<dbReference type="AlphaFoldDB" id="X1LYA3"/>